<dbReference type="Gene3D" id="1.25.40.10">
    <property type="entry name" value="Tetratricopeptide repeat domain"/>
    <property type="match status" value="1"/>
</dbReference>
<evidence type="ECO:0000313" key="1">
    <source>
        <dbReference type="EMBL" id="BBH27444.1"/>
    </source>
</evidence>
<proteinExistence type="predicted"/>
<dbReference type="AlphaFoldDB" id="A0A3G9JXC1"/>
<dbReference type="SUPFAM" id="SSF81901">
    <property type="entry name" value="HCP-like"/>
    <property type="match status" value="1"/>
</dbReference>
<dbReference type="KEGG" id="ebm:SG0102_23780"/>
<dbReference type="Proteomes" id="UP000268059">
    <property type="component" value="Chromosome"/>
</dbReference>
<gene>
    <name evidence="1" type="ORF">SG0102_23780</name>
</gene>
<protein>
    <submittedName>
        <fullName evidence="1">Uncharacterized protein</fullName>
    </submittedName>
</protein>
<evidence type="ECO:0000313" key="2">
    <source>
        <dbReference type="Proteomes" id="UP000268059"/>
    </source>
</evidence>
<dbReference type="EMBL" id="AP019309">
    <property type="protein sequence ID" value="BBH27444.1"/>
    <property type="molecule type" value="Genomic_DNA"/>
</dbReference>
<accession>A0A3G9JXC1</accession>
<dbReference type="InterPro" id="IPR011990">
    <property type="entry name" value="TPR-like_helical_dom_sf"/>
</dbReference>
<dbReference type="InParanoid" id="A0A3G9JXC1"/>
<keyword evidence="2" id="KW-1185">Reference proteome</keyword>
<reference evidence="1 2" key="1">
    <citation type="submission" date="2018-11" db="EMBL/GenBank/DDBJ databases">
        <title>Novel Erysipelotrichaceae bacterium isolated from small intestine of a swine.</title>
        <authorList>
            <person name="Kim J.S."/>
            <person name="Choe H."/>
            <person name="Lee Y.R."/>
            <person name="Kim K.M."/>
            <person name="Park D.S."/>
        </authorList>
    </citation>
    <scope>NUCLEOTIDE SEQUENCE [LARGE SCALE GENOMIC DNA]</scope>
    <source>
        <strain evidence="1 2">SG0102</strain>
    </source>
</reference>
<organism evidence="1 2">
    <name type="scientific">Intestinibaculum porci</name>
    <dbReference type="NCBI Taxonomy" id="2487118"/>
    <lineage>
        <taxon>Bacteria</taxon>
        <taxon>Bacillati</taxon>
        <taxon>Bacillota</taxon>
        <taxon>Erysipelotrichia</taxon>
        <taxon>Erysipelotrichales</taxon>
        <taxon>Erysipelotrichaceae</taxon>
        <taxon>Intestinibaculum</taxon>
    </lineage>
</organism>
<sequence length="135" mass="15799">MAMHGIYGEVNPHLAKSLFEKGMSTRYMQNQYALAHLYLNENELQDVHQALKLLKEYKANRHSQFALMRLRDLYTIYANGIGMEEDLASAEMYARSIIANHDETKVVRMKPFLSLFLFSRRSKLFIIPQLTEKIE</sequence>
<name>A0A3G9JXC1_9FIRM</name>